<evidence type="ECO:0000313" key="1">
    <source>
        <dbReference type="EMBL" id="SVE47892.1"/>
    </source>
</evidence>
<reference evidence="1" key="1">
    <citation type="submission" date="2018-05" db="EMBL/GenBank/DDBJ databases">
        <authorList>
            <person name="Lanie J.A."/>
            <person name="Ng W.-L."/>
            <person name="Kazmierczak K.M."/>
            <person name="Andrzejewski T.M."/>
            <person name="Davidsen T.M."/>
            <person name="Wayne K.J."/>
            <person name="Tettelin H."/>
            <person name="Glass J.I."/>
            <person name="Rusch D."/>
            <person name="Podicherti R."/>
            <person name="Tsui H.-C.T."/>
            <person name="Winkler M.E."/>
        </authorList>
    </citation>
    <scope>NUCLEOTIDE SEQUENCE</scope>
</reference>
<name>A0A383DTN7_9ZZZZ</name>
<sequence length="27" mass="3216">MYIQTFTSNLISEIKEQKKAHPWMGFS</sequence>
<accession>A0A383DTN7</accession>
<gene>
    <name evidence="1" type="ORF">METZ01_LOCUS500746</name>
</gene>
<organism evidence="1">
    <name type="scientific">marine metagenome</name>
    <dbReference type="NCBI Taxonomy" id="408172"/>
    <lineage>
        <taxon>unclassified sequences</taxon>
        <taxon>metagenomes</taxon>
        <taxon>ecological metagenomes</taxon>
    </lineage>
</organism>
<proteinExistence type="predicted"/>
<dbReference type="EMBL" id="UINC01220117">
    <property type="protein sequence ID" value="SVE47892.1"/>
    <property type="molecule type" value="Genomic_DNA"/>
</dbReference>
<protein>
    <submittedName>
        <fullName evidence="1">Uncharacterized protein</fullName>
    </submittedName>
</protein>
<dbReference type="AlphaFoldDB" id="A0A383DTN7"/>